<gene>
    <name evidence="1" type="ORF">COCHEDRAFT_1170202</name>
</gene>
<evidence type="ECO:0000313" key="2">
    <source>
        <dbReference type="Proteomes" id="UP000016936"/>
    </source>
</evidence>
<evidence type="ECO:0000313" key="1">
    <source>
        <dbReference type="EMBL" id="EMD94300.1"/>
    </source>
</evidence>
<reference evidence="2" key="2">
    <citation type="journal article" date="2013" name="PLoS Genet.">
        <title>Comparative genome structure, secondary metabolite, and effector coding capacity across Cochliobolus pathogens.</title>
        <authorList>
            <person name="Condon B.J."/>
            <person name="Leng Y."/>
            <person name="Wu D."/>
            <person name="Bushley K.E."/>
            <person name="Ohm R.A."/>
            <person name="Otillar R."/>
            <person name="Martin J."/>
            <person name="Schackwitz W."/>
            <person name="Grimwood J."/>
            <person name="MohdZainudin N."/>
            <person name="Xue C."/>
            <person name="Wang R."/>
            <person name="Manning V.A."/>
            <person name="Dhillon B."/>
            <person name="Tu Z.J."/>
            <person name="Steffenson B.J."/>
            <person name="Salamov A."/>
            <person name="Sun H."/>
            <person name="Lowry S."/>
            <person name="LaButti K."/>
            <person name="Han J."/>
            <person name="Copeland A."/>
            <person name="Lindquist E."/>
            <person name="Barry K."/>
            <person name="Schmutz J."/>
            <person name="Baker S.E."/>
            <person name="Ciuffetti L.M."/>
            <person name="Grigoriev I.V."/>
            <person name="Zhong S."/>
            <person name="Turgeon B.G."/>
        </authorList>
    </citation>
    <scope>NUCLEOTIDE SEQUENCE [LARGE SCALE GENOMIC DNA]</scope>
    <source>
        <strain evidence="2">C5 / ATCC 48332 / race O</strain>
    </source>
</reference>
<name>M2T9T3_COCH5</name>
<accession>M2T9T3</accession>
<sequence length="146" mass="17207">MTRRNYNYKLHGLEPIRSLIFTNRLINHETLHYCFTHFIFRLDSDFDSLLTLMSEFYVQIGKRMRKLIRFVVIPRFSVDTVFFRDGYRSAPAESLPEKYRELVGDMDIAFRKLKGFRALGELQEDGLQQLRAKAAPTRVELVEAPS</sequence>
<dbReference type="Proteomes" id="UP000016936">
    <property type="component" value="Unassembled WGS sequence"/>
</dbReference>
<dbReference type="AlphaFoldDB" id="M2T9T3"/>
<dbReference type="HOGENOM" id="CLU_1777262_0_0_1"/>
<dbReference type="EMBL" id="KB445572">
    <property type="protein sequence ID" value="EMD94300.1"/>
    <property type="molecule type" value="Genomic_DNA"/>
</dbReference>
<reference evidence="1 2" key="1">
    <citation type="journal article" date="2012" name="PLoS Pathog.">
        <title>Diverse lifestyles and strategies of plant pathogenesis encoded in the genomes of eighteen Dothideomycetes fungi.</title>
        <authorList>
            <person name="Ohm R.A."/>
            <person name="Feau N."/>
            <person name="Henrissat B."/>
            <person name="Schoch C.L."/>
            <person name="Horwitz B.A."/>
            <person name="Barry K.W."/>
            <person name="Condon B.J."/>
            <person name="Copeland A.C."/>
            <person name="Dhillon B."/>
            <person name="Glaser F."/>
            <person name="Hesse C.N."/>
            <person name="Kosti I."/>
            <person name="LaButti K."/>
            <person name="Lindquist E.A."/>
            <person name="Lucas S."/>
            <person name="Salamov A.A."/>
            <person name="Bradshaw R.E."/>
            <person name="Ciuffetti L."/>
            <person name="Hamelin R.C."/>
            <person name="Kema G.H.J."/>
            <person name="Lawrence C."/>
            <person name="Scott J.A."/>
            <person name="Spatafora J.W."/>
            <person name="Turgeon B.G."/>
            <person name="de Wit P.J.G.M."/>
            <person name="Zhong S."/>
            <person name="Goodwin S.B."/>
            <person name="Grigoriev I.V."/>
        </authorList>
    </citation>
    <scope>NUCLEOTIDE SEQUENCE [LARGE SCALE GENOMIC DNA]</scope>
    <source>
        <strain evidence="2">C5 / ATCC 48332 / race O</strain>
    </source>
</reference>
<protein>
    <submittedName>
        <fullName evidence="1">Uncharacterized protein</fullName>
    </submittedName>
</protein>
<keyword evidence="2" id="KW-1185">Reference proteome</keyword>
<organism evidence="1 2">
    <name type="scientific">Cochliobolus heterostrophus (strain C5 / ATCC 48332 / race O)</name>
    <name type="common">Southern corn leaf blight fungus</name>
    <name type="synonym">Bipolaris maydis</name>
    <dbReference type="NCBI Taxonomy" id="701091"/>
    <lineage>
        <taxon>Eukaryota</taxon>
        <taxon>Fungi</taxon>
        <taxon>Dikarya</taxon>
        <taxon>Ascomycota</taxon>
        <taxon>Pezizomycotina</taxon>
        <taxon>Dothideomycetes</taxon>
        <taxon>Pleosporomycetidae</taxon>
        <taxon>Pleosporales</taxon>
        <taxon>Pleosporineae</taxon>
        <taxon>Pleosporaceae</taxon>
        <taxon>Bipolaris</taxon>
    </lineage>
</organism>
<proteinExistence type="predicted"/>
<dbReference type="OrthoDB" id="3692903at2759"/>